<sequence length="681" mass="74033">MKDKRILNSTGVRRLHIPSELLVMESEESSLEQFEDEASEHDPSLHLPTFDTLPTSDDGAFSIPTPGGSDLIDISEASHTSKGSFNVSSPKGSFEISDGPWKHLSARTVQNSVRNVLGRSRNVSNYITDNNYDKDGDDDDNVAMEQFMPLHIARPQPISENDRCITPQSWKTAEAMTLPLTPNRGFGKKFPSAPVSPMSPMSKVSLRTARSETYFHTYKADPMIPPNPVPPFVVVHSTGHAFVKVTPKGNNLSDGFFDEDQRSTSSSTVSWRSCLQPIAMLVTGGILFLAVVTVAAGLIKARQDESREADHPSATPAVFSNVEFPTAEPFSIPTGVGNDGKEVIKIPYEETFVPTEATTRPPRTFPPTRIESGESYPTIYPTSLPDNFLSSLAPSLEENAPWNNYVLGLLAQFSPDTFEELDDPDSPQFKALKFLSIEMAQEDPTFYSQDSSLQRFALLCFWFATGGNDWKNNASWLDAGSSECTWEGITCDGENYVTDLYFAENDLIGSIPPEIKLLKNLQTLSLPGNLLGGRLPAALAESKELLELNVSRNSLTGSLPEQFGSLDLLRTLDVSQNSLTGTVPTTLGQMINLEVLNLCANDFSGSIPSQIGSLSFLQSLNVGENQGMTGVVPEAICDLGSLVARGNPPDVVVDCSVQCECCAPCCGDSNQSQSLQSCCEP</sequence>
<dbReference type="InterPro" id="IPR001611">
    <property type="entry name" value="Leu-rich_rpt"/>
</dbReference>
<keyword evidence="3" id="KW-0472">Membrane</keyword>
<reference evidence="4" key="1">
    <citation type="journal article" date="2021" name="Sci. Rep.">
        <title>Diploid genomic architecture of Nitzschia inconspicua, an elite biomass production diatom.</title>
        <authorList>
            <person name="Oliver A."/>
            <person name="Podell S."/>
            <person name="Pinowska A."/>
            <person name="Traller J.C."/>
            <person name="Smith S.R."/>
            <person name="McClure R."/>
            <person name="Beliaev A."/>
            <person name="Bohutskyi P."/>
            <person name="Hill E.A."/>
            <person name="Rabines A."/>
            <person name="Zheng H."/>
            <person name="Allen L.Z."/>
            <person name="Kuo A."/>
            <person name="Grigoriev I.V."/>
            <person name="Allen A.E."/>
            <person name="Hazlebeck D."/>
            <person name="Allen E.E."/>
        </authorList>
    </citation>
    <scope>NUCLEOTIDE SEQUENCE</scope>
    <source>
        <strain evidence="4">Hildebrandi</strain>
    </source>
</reference>
<dbReference type="OrthoDB" id="49138at2759"/>
<dbReference type="AlphaFoldDB" id="A0A9K3Q3Z9"/>
<proteinExistence type="predicted"/>
<evidence type="ECO:0000313" key="4">
    <source>
        <dbReference type="EMBL" id="KAG7367514.1"/>
    </source>
</evidence>
<reference evidence="4" key="2">
    <citation type="submission" date="2021-04" db="EMBL/GenBank/DDBJ databases">
        <authorList>
            <person name="Podell S."/>
        </authorList>
    </citation>
    <scope>NUCLEOTIDE SEQUENCE</scope>
    <source>
        <strain evidence="4">Hildebrandi</strain>
    </source>
</reference>
<keyword evidence="5" id="KW-1185">Reference proteome</keyword>
<evidence type="ECO:0000256" key="1">
    <source>
        <dbReference type="ARBA" id="ARBA00022729"/>
    </source>
</evidence>
<protein>
    <submittedName>
        <fullName evidence="4">Leucine rich repeat LRR-containing protein</fullName>
    </submittedName>
</protein>
<dbReference type="Proteomes" id="UP000693970">
    <property type="component" value="Unassembled WGS sequence"/>
</dbReference>
<dbReference type="InterPro" id="IPR053211">
    <property type="entry name" value="DNA_repair-toleration"/>
</dbReference>
<evidence type="ECO:0000256" key="3">
    <source>
        <dbReference type="SAM" id="Phobius"/>
    </source>
</evidence>
<organism evidence="4 5">
    <name type="scientific">Nitzschia inconspicua</name>
    <dbReference type="NCBI Taxonomy" id="303405"/>
    <lineage>
        <taxon>Eukaryota</taxon>
        <taxon>Sar</taxon>
        <taxon>Stramenopiles</taxon>
        <taxon>Ochrophyta</taxon>
        <taxon>Bacillariophyta</taxon>
        <taxon>Bacillariophyceae</taxon>
        <taxon>Bacillariophycidae</taxon>
        <taxon>Bacillariales</taxon>
        <taxon>Bacillariaceae</taxon>
        <taxon>Nitzschia</taxon>
    </lineage>
</organism>
<name>A0A9K3Q3Z9_9STRA</name>
<accession>A0A9K3Q3Z9</accession>
<dbReference type="PANTHER" id="PTHR48060">
    <property type="entry name" value="DNA DAMAGE-REPAIR/TOLERATION PROTEIN DRT100"/>
    <property type="match status" value="1"/>
</dbReference>
<evidence type="ECO:0000313" key="5">
    <source>
        <dbReference type="Proteomes" id="UP000693970"/>
    </source>
</evidence>
<evidence type="ECO:0000256" key="2">
    <source>
        <dbReference type="ARBA" id="ARBA00022737"/>
    </source>
</evidence>
<comment type="caution">
    <text evidence="4">The sequence shown here is derived from an EMBL/GenBank/DDBJ whole genome shotgun (WGS) entry which is preliminary data.</text>
</comment>
<keyword evidence="3" id="KW-1133">Transmembrane helix</keyword>
<keyword evidence="3" id="KW-0812">Transmembrane</keyword>
<dbReference type="FunFam" id="3.80.10.10:FF:000383">
    <property type="entry name" value="Leucine-rich repeat receptor protein kinase EMS1"/>
    <property type="match status" value="1"/>
</dbReference>
<dbReference type="EMBL" id="JAGRRH010000007">
    <property type="protein sequence ID" value="KAG7367514.1"/>
    <property type="molecule type" value="Genomic_DNA"/>
</dbReference>
<keyword evidence="2" id="KW-0677">Repeat</keyword>
<gene>
    <name evidence="4" type="ORF">IV203_030185</name>
</gene>
<feature type="transmembrane region" description="Helical" evidence="3">
    <location>
        <begin position="278"/>
        <end position="299"/>
    </location>
</feature>
<dbReference type="Pfam" id="PF00560">
    <property type="entry name" value="LRR_1"/>
    <property type="match status" value="3"/>
</dbReference>
<keyword evidence="1" id="KW-0732">Signal</keyword>
<dbReference type="PANTHER" id="PTHR48060:SF7">
    <property type="entry name" value="DNA DAMAGE-REPAIR_TOLERATION PROTEIN DRT100"/>
    <property type="match status" value="1"/>
</dbReference>